<dbReference type="KEGG" id="rpb:RPB_3903"/>
<reference evidence="1 2" key="1">
    <citation type="submission" date="2006-01" db="EMBL/GenBank/DDBJ databases">
        <title>Complete sequence of Rhodopseudomonas palustris HaA2.</title>
        <authorList>
            <consortium name="US DOE Joint Genome Institute"/>
            <person name="Copeland A."/>
            <person name="Lucas S."/>
            <person name="Lapidus A."/>
            <person name="Barry K."/>
            <person name="Detter J.C."/>
            <person name="Glavina T."/>
            <person name="Hammon N."/>
            <person name="Israni S."/>
            <person name="Pitluck S."/>
            <person name="Chain P."/>
            <person name="Malfatti S."/>
            <person name="Shin M."/>
            <person name="Vergez L."/>
            <person name="Schmutz J."/>
            <person name="Larimer F."/>
            <person name="Land M."/>
            <person name="Hauser L."/>
            <person name="Pelletier D.A."/>
            <person name="Kyrpides N."/>
            <person name="Anderson I."/>
            <person name="Oda Y."/>
            <person name="Harwood C.S."/>
            <person name="Richardson P."/>
        </authorList>
    </citation>
    <scope>NUCLEOTIDE SEQUENCE [LARGE SCALE GENOMIC DNA]</scope>
    <source>
        <strain evidence="1 2">HaA2</strain>
    </source>
</reference>
<name>Q2IT64_RHOP2</name>
<dbReference type="HOGENOM" id="CLU_1814325_0_0_5"/>
<proteinExistence type="predicted"/>
<keyword evidence="2" id="KW-1185">Reference proteome</keyword>
<dbReference type="eggNOG" id="ENOG50320QF">
    <property type="taxonomic scope" value="Bacteria"/>
</dbReference>
<organism evidence="1 2">
    <name type="scientific">Rhodopseudomonas palustris (strain HaA2)</name>
    <dbReference type="NCBI Taxonomy" id="316058"/>
    <lineage>
        <taxon>Bacteria</taxon>
        <taxon>Pseudomonadati</taxon>
        <taxon>Pseudomonadota</taxon>
        <taxon>Alphaproteobacteria</taxon>
        <taxon>Hyphomicrobiales</taxon>
        <taxon>Nitrobacteraceae</taxon>
        <taxon>Rhodopseudomonas</taxon>
    </lineage>
</organism>
<dbReference type="EMBL" id="CP000250">
    <property type="protein sequence ID" value="ABD08596.1"/>
    <property type="molecule type" value="Genomic_DNA"/>
</dbReference>
<accession>Q2IT64</accession>
<gene>
    <name evidence="1" type="ordered locus">RPB_3903</name>
</gene>
<evidence type="ECO:0008006" key="3">
    <source>
        <dbReference type="Google" id="ProtNLM"/>
    </source>
</evidence>
<evidence type="ECO:0000313" key="1">
    <source>
        <dbReference type="EMBL" id="ABD08596.1"/>
    </source>
</evidence>
<dbReference type="Proteomes" id="UP000008809">
    <property type="component" value="Chromosome"/>
</dbReference>
<protein>
    <recommendedName>
        <fullName evidence="3">Type II toxin-antitoxin system PemK/MazF family toxin</fullName>
    </recommendedName>
</protein>
<dbReference type="AlphaFoldDB" id="Q2IT64"/>
<evidence type="ECO:0000313" key="2">
    <source>
        <dbReference type="Proteomes" id="UP000008809"/>
    </source>
</evidence>
<sequence length="142" mass="15599">MRAGDYVRCNFPFREVAGPGPSAHIVICIGTGRVADRAYAVVVYTSSRVSFEGSRRPRQQLYVDQPQAGLLGQKKPFVIDASRVARLPINRDYFPDLRDGSVPTRGQDPRCARAVVDRIRDLIAEGFVVVPVDLTTPPKSSG</sequence>
<dbReference type="STRING" id="316058.RPB_3903"/>